<dbReference type="Proteomes" id="UP000600139">
    <property type="component" value="Unassembled WGS sequence"/>
</dbReference>
<dbReference type="InterPro" id="IPR003774">
    <property type="entry name" value="AlgH-like"/>
</dbReference>
<dbReference type="PANTHER" id="PTHR30327">
    <property type="entry name" value="UNCHARACTERIZED PROTEIN YQGE"/>
    <property type="match status" value="1"/>
</dbReference>
<name>A0A934R3U7_9BACT</name>
<accession>A0A934R3U7</accession>
<sequence length="188" mass="20828">MADAPTNSDSPIQLQGQLLLADPSLKDGIFNRSVILLAEHKPDEGAYGLILNHPTGKTVGDFLHDEAFAALRQLPVHQGGPVSQDQLTFSSFWWSPKQGLKWAIRISADEAVAHSHRPGRIVRAFVGYSGWTAGQLENELRRNAWVAARPQKDFLGQEHDMGLWVGLMRHLSPFHRILAEAPDDPSLN</sequence>
<dbReference type="RefSeq" id="WP_200350887.1">
    <property type="nucleotide sequence ID" value="NZ_BAABHZ010000006.1"/>
</dbReference>
<evidence type="ECO:0000313" key="3">
    <source>
        <dbReference type="Proteomes" id="UP000600139"/>
    </source>
</evidence>
<gene>
    <name evidence="2" type="ORF">JIN84_09875</name>
</gene>
<organism evidence="2 3">
    <name type="scientific">Luteolibacter yonseiensis</name>
    <dbReference type="NCBI Taxonomy" id="1144680"/>
    <lineage>
        <taxon>Bacteria</taxon>
        <taxon>Pseudomonadati</taxon>
        <taxon>Verrucomicrobiota</taxon>
        <taxon>Verrucomicrobiia</taxon>
        <taxon>Verrucomicrobiales</taxon>
        <taxon>Verrucomicrobiaceae</taxon>
        <taxon>Luteolibacter</taxon>
    </lineage>
</organism>
<protein>
    <submittedName>
        <fullName evidence="2">YqgE/AlgH family protein</fullName>
    </submittedName>
</protein>
<dbReference type="Pfam" id="PF02622">
    <property type="entry name" value="DUF179"/>
    <property type="match status" value="1"/>
</dbReference>
<dbReference type="SUPFAM" id="SSF143456">
    <property type="entry name" value="VC0467-like"/>
    <property type="match status" value="1"/>
</dbReference>
<dbReference type="PANTHER" id="PTHR30327:SF1">
    <property type="entry name" value="UPF0301 PROTEIN YQGE"/>
    <property type="match status" value="1"/>
</dbReference>
<dbReference type="EMBL" id="JAENIK010000011">
    <property type="protein sequence ID" value="MBK1815927.1"/>
    <property type="molecule type" value="Genomic_DNA"/>
</dbReference>
<keyword evidence="3" id="KW-1185">Reference proteome</keyword>
<comment type="caution">
    <text evidence="2">The sequence shown here is derived from an EMBL/GenBank/DDBJ whole genome shotgun (WGS) entry which is preliminary data.</text>
</comment>
<evidence type="ECO:0000256" key="1">
    <source>
        <dbReference type="ARBA" id="ARBA00009600"/>
    </source>
</evidence>
<dbReference type="GO" id="GO:0005829">
    <property type="term" value="C:cytosol"/>
    <property type="evidence" value="ECO:0007669"/>
    <property type="project" value="TreeGrafter"/>
</dbReference>
<reference evidence="2" key="1">
    <citation type="submission" date="2021-01" db="EMBL/GenBank/DDBJ databases">
        <title>Modified the classification status of verrucomicrobia.</title>
        <authorList>
            <person name="Feng X."/>
        </authorList>
    </citation>
    <scope>NUCLEOTIDE SEQUENCE</scope>
    <source>
        <strain evidence="2">JCM 18052</strain>
    </source>
</reference>
<dbReference type="Gene3D" id="3.40.1740.10">
    <property type="entry name" value="VC0467-like"/>
    <property type="match status" value="1"/>
</dbReference>
<dbReference type="AlphaFoldDB" id="A0A934R3U7"/>
<comment type="similarity">
    <text evidence="1">Belongs to the UPF0301 (AlgH) family.</text>
</comment>
<evidence type="ECO:0000313" key="2">
    <source>
        <dbReference type="EMBL" id="MBK1815927.1"/>
    </source>
</evidence>
<proteinExistence type="inferred from homology"/>